<dbReference type="Gene3D" id="3.30.70.20">
    <property type="match status" value="1"/>
</dbReference>
<dbReference type="NCBIfam" id="TIGR03287">
    <property type="entry name" value="methan_mark_16"/>
    <property type="match status" value="1"/>
</dbReference>
<dbReference type="InterPro" id="IPR017896">
    <property type="entry name" value="4Fe4S_Fe-S-bd"/>
</dbReference>
<accession>A0A101IJS4</accession>
<feature type="domain" description="4Fe-4S ferredoxin-type" evidence="5">
    <location>
        <begin position="345"/>
        <end position="374"/>
    </location>
</feature>
<protein>
    <submittedName>
        <fullName evidence="7">4Fe-4S cluster binding protein</fullName>
    </submittedName>
</protein>
<evidence type="ECO:0000313" key="6">
    <source>
        <dbReference type="EMBL" id="KUK45584.1"/>
    </source>
</evidence>
<evidence type="ECO:0000256" key="3">
    <source>
        <dbReference type="ARBA" id="ARBA00023004"/>
    </source>
</evidence>
<dbReference type="InterPro" id="IPR017677">
    <property type="entry name" value="Methan_mark_16"/>
</dbReference>
<dbReference type="AlphaFoldDB" id="A0A101IJS4"/>
<evidence type="ECO:0000313" key="7">
    <source>
        <dbReference type="EMBL" id="KUK96512.1"/>
    </source>
</evidence>
<dbReference type="GO" id="GO:0046872">
    <property type="term" value="F:metal ion binding"/>
    <property type="evidence" value="ECO:0007669"/>
    <property type="project" value="UniProtKB-KW"/>
</dbReference>
<dbReference type="InterPro" id="IPR050572">
    <property type="entry name" value="Fe-S_Ferredoxin"/>
</dbReference>
<dbReference type="GO" id="GO:0051539">
    <property type="term" value="F:4 iron, 4 sulfur cluster binding"/>
    <property type="evidence" value="ECO:0007669"/>
    <property type="project" value="UniProtKB-KW"/>
</dbReference>
<dbReference type="EMBL" id="LGHB01000012">
    <property type="protein sequence ID" value="KUK96512.1"/>
    <property type="molecule type" value="Genomic_DNA"/>
</dbReference>
<evidence type="ECO:0000259" key="5">
    <source>
        <dbReference type="PROSITE" id="PS51379"/>
    </source>
</evidence>
<keyword evidence="1" id="KW-0004">4Fe-4S</keyword>
<sequence length="422" mass="46185">MERSFSDIRAKVDRGEAVVLSAQEVRKILEDGERQTLEDVDVVTCATRAVMSGTYAVLSFSVAPPGSFLRAKRAWLNGIPAEVGPCPNERLGIIDLMVFGTAHSRDPRYGGGHLFRDLAEGKEVKVEVETDAGDVFRVDVALSEMLQARLFGTRHSFKNYSAFVNPSDERVATIFHAALFDPCCNGASVSGCGHLNPVQNDPFLEAIGVGTRILLNGAEGFVLGEGTRSSPERPNLSGFADMYKMEPEYMGGFVTPCGPECVTSWAVPIPVLSDLILESIAAPDRSIPLPVMDVAKRREIGKATYGDVWEDVDLEVSFSPDTCKRCTQCIPESICPTGAIGFRDWKPTLDRERCFNCGLCSSACIGDVFRAHLGSLHFGGREVPIVVRQSDRLRAEKLAEDLKRRILDGSFKMTEMVDRISP</sequence>
<dbReference type="SUPFAM" id="SSF54862">
    <property type="entry name" value="4Fe-4S ferredoxins"/>
    <property type="match status" value="1"/>
</dbReference>
<keyword evidence="4" id="KW-0411">Iron-sulfur</keyword>
<dbReference type="Proteomes" id="UP000053961">
    <property type="component" value="Unassembled WGS sequence"/>
</dbReference>
<evidence type="ECO:0000313" key="8">
    <source>
        <dbReference type="Proteomes" id="UP000053961"/>
    </source>
</evidence>
<dbReference type="Proteomes" id="UP000057043">
    <property type="component" value="Unassembled WGS sequence"/>
</dbReference>
<proteinExistence type="predicted"/>
<keyword evidence="2" id="KW-0479">Metal-binding</keyword>
<evidence type="ECO:0000256" key="1">
    <source>
        <dbReference type="ARBA" id="ARBA00022485"/>
    </source>
</evidence>
<comment type="caution">
    <text evidence="7">The sequence shown here is derived from an EMBL/GenBank/DDBJ whole genome shotgun (WGS) entry which is preliminary data.</text>
</comment>
<dbReference type="PANTHER" id="PTHR43687">
    <property type="entry name" value="ADENYLYLSULFATE REDUCTASE, BETA SUBUNIT"/>
    <property type="match status" value="1"/>
</dbReference>
<evidence type="ECO:0000313" key="9">
    <source>
        <dbReference type="Proteomes" id="UP000057043"/>
    </source>
</evidence>
<evidence type="ECO:0000256" key="2">
    <source>
        <dbReference type="ARBA" id="ARBA00022723"/>
    </source>
</evidence>
<dbReference type="InterPro" id="IPR002708">
    <property type="entry name" value="HcyBio"/>
</dbReference>
<evidence type="ECO:0000256" key="4">
    <source>
        <dbReference type="ARBA" id="ARBA00023014"/>
    </source>
</evidence>
<gene>
    <name evidence="6" type="ORF">XD72_0058</name>
    <name evidence="7" type="ORF">XE07_1079</name>
</gene>
<dbReference type="PATRIC" id="fig|301375.6.peg.2486"/>
<dbReference type="PROSITE" id="PS51379">
    <property type="entry name" value="4FE4S_FER_2"/>
    <property type="match status" value="2"/>
</dbReference>
<feature type="domain" description="4Fe-4S ferredoxin-type" evidence="5">
    <location>
        <begin position="314"/>
        <end position="344"/>
    </location>
</feature>
<dbReference type="Pfam" id="PF01837">
    <property type="entry name" value="HcyBio"/>
    <property type="match status" value="1"/>
</dbReference>
<organism evidence="7 8">
    <name type="scientific">Methanothrix harundinacea</name>
    <dbReference type="NCBI Taxonomy" id="301375"/>
    <lineage>
        <taxon>Archaea</taxon>
        <taxon>Methanobacteriati</taxon>
        <taxon>Methanobacteriota</taxon>
        <taxon>Stenosarchaea group</taxon>
        <taxon>Methanomicrobia</taxon>
        <taxon>Methanotrichales</taxon>
        <taxon>Methanotrichaceae</taxon>
        <taxon>Methanothrix</taxon>
    </lineage>
</organism>
<reference evidence="8 9" key="2">
    <citation type="journal article" date="2015" name="MBio">
        <title>Genome-Resolved Metagenomic Analysis Reveals Roles for Candidate Phyla and Other Microbial Community Members in Biogeochemical Transformations in Oil Reservoirs.</title>
        <authorList>
            <person name="Hu P."/>
            <person name="Tom L."/>
            <person name="Singh A."/>
            <person name="Thomas B.C."/>
            <person name="Baker B.J."/>
            <person name="Piceno Y.M."/>
            <person name="Andersen G.L."/>
            <person name="Banfield J.F."/>
        </authorList>
    </citation>
    <scope>NUCLEOTIDE SEQUENCE [LARGE SCALE GENOMIC DNA]</scope>
    <source>
        <strain evidence="6">57_489</strain>
    </source>
</reference>
<name>A0A101IJS4_9EURY</name>
<dbReference type="EMBL" id="LGFT01000001">
    <property type="protein sequence ID" value="KUK45584.1"/>
    <property type="molecule type" value="Genomic_DNA"/>
</dbReference>
<reference evidence="7" key="1">
    <citation type="journal article" date="2015" name="MBio">
        <title>Genome-resolved metagenomic analysis reveals roles for candidate phyla and other microbial community members in biogeochemical transformations in oil reservoirs.</title>
        <authorList>
            <person name="Hu P."/>
            <person name="Tom L."/>
            <person name="Singh A."/>
            <person name="Thomas B.C."/>
            <person name="Baker B.J."/>
            <person name="Piceno Y.M."/>
            <person name="Andersen G.L."/>
            <person name="Banfield J.F."/>
        </authorList>
    </citation>
    <scope>NUCLEOTIDE SEQUENCE [LARGE SCALE GENOMIC DNA]</scope>
    <source>
        <strain evidence="7">56_747</strain>
    </source>
</reference>
<dbReference type="PANTHER" id="PTHR43687:SF3">
    <property type="entry name" value="4FE-4S FERREDOXIN-TYPE DOMAIN-CONTAINING PROTEIN"/>
    <property type="match status" value="1"/>
</dbReference>
<keyword evidence="3" id="KW-0408">Iron</keyword>